<dbReference type="AlphaFoldDB" id="A0A1I3FKU0"/>
<gene>
    <name evidence="3" type="ORF">SAMN05216258_104346</name>
</gene>
<dbReference type="Gene3D" id="2.40.50.180">
    <property type="entry name" value="CheA-289, Domain 4"/>
    <property type="match status" value="1"/>
</dbReference>
<dbReference type="Proteomes" id="UP000199377">
    <property type="component" value="Unassembled WGS sequence"/>
</dbReference>
<dbReference type="Pfam" id="PF01584">
    <property type="entry name" value="CheW"/>
    <property type="match status" value="1"/>
</dbReference>
<dbReference type="SMART" id="SM00260">
    <property type="entry name" value="CheW"/>
    <property type="match status" value="1"/>
</dbReference>
<dbReference type="Gene3D" id="2.30.30.40">
    <property type="entry name" value="SH3 Domains"/>
    <property type="match status" value="1"/>
</dbReference>
<feature type="domain" description="CheW-like" evidence="2">
    <location>
        <begin position="33"/>
        <end position="173"/>
    </location>
</feature>
<dbReference type="CDD" id="cd00732">
    <property type="entry name" value="CheW"/>
    <property type="match status" value="1"/>
</dbReference>
<dbReference type="PROSITE" id="PS50851">
    <property type="entry name" value="CHEW"/>
    <property type="match status" value="1"/>
</dbReference>
<protein>
    <submittedName>
        <fullName evidence="3">Purine-binding chemotaxis protein CheW</fullName>
    </submittedName>
</protein>
<evidence type="ECO:0000313" key="3">
    <source>
        <dbReference type="EMBL" id="SFI11767.1"/>
    </source>
</evidence>
<dbReference type="SUPFAM" id="SSF50341">
    <property type="entry name" value="CheW-like"/>
    <property type="match status" value="1"/>
</dbReference>
<evidence type="ECO:0000256" key="1">
    <source>
        <dbReference type="SAM" id="MobiDB-lite"/>
    </source>
</evidence>
<evidence type="ECO:0000259" key="2">
    <source>
        <dbReference type="PROSITE" id="PS50851"/>
    </source>
</evidence>
<reference evidence="3 4" key="1">
    <citation type="submission" date="2016-10" db="EMBL/GenBank/DDBJ databases">
        <authorList>
            <person name="de Groot N.N."/>
        </authorList>
    </citation>
    <scope>NUCLEOTIDE SEQUENCE [LARGE SCALE GENOMIC DNA]</scope>
    <source>
        <strain evidence="3 4">CGMCC 1.11030</strain>
    </source>
</reference>
<dbReference type="InterPro" id="IPR036061">
    <property type="entry name" value="CheW-like_dom_sf"/>
</dbReference>
<dbReference type="EMBL" id="FOQH01000004">
    <property type="protein sequence ID" value="SFI11767.1"/>
    <property type="molecule type" value="Genomic_DNA"/>
</dbReference>
<keyword evidence="4" id="KW-1185">Reference proteome</keyword>
<dbReference type="PANTHER" id="PTHR22617">
    <property type="entry name" value="CHEMOTAXIS SENSOR HISTIDINE KINASE-RELATED"/>
    <property type="match status" value="1"/>
</dbReference>
<accession>A0A1I3FKU0</accession>
<evidence type="ECO:0000313" key="4">
    <source>
        <dbReference type="Proteomes" id="UP000199377"/>
    </source>
</evidence>
<feature type="region of interest" description="Disordered" evidence="1">
    <location>
        <begin position="1"/>
        <end position="27"/>
    </location>
</feature>
<dbReference type="STRING" id="1114924.SAMN05216258_104346"/>
<sequence length="175" mass="18491">MSDMMQTQPAANGLAGQLGAPSPEEAPAAGGRLKQYVTFLVGDRAYGVDIVLVREIKQWTPTTALPNQPHYMRGVLNLRGTIVPVHDLRARFGGPLTEATETHVVVIVWIGEQTVGVLVDAVSDIISVASDDIRPVPPSEADLDQSAINGLVNAESGMVALLDLKSLFGAVRGIA</sequence>
<dbReference type="GO" id="GO:0007165">
    <property type="term" value="P:signal transduction"/>
    <property type="evidence" value="ECO:0007669"/>
    <property type="project" value="InterPro"/>
</dbReference>
<proteinExistence type="predicted"/>
<dbReference type="GO" id="GO:0006935">
    <property type="term" value="P:chemotaxis"/>
    <property type="evidence" value="ECO:0007669"/>
    <property type="project" value="InterPro"/>
</dbReference>
<organism evidence="3 4">
    <name type="scientific">Albimonas pacifica</name>
    <dbReference type="NCBI Taxonomy" id="1114924"/>
    <lineage>
        <taxon>Bacteria</taxon>
        <taxon>Pseudomonadati</taxon>
        <taxon>Pseudomonadota</taxon>
        <taxon>Alphaproteobacteria</taxon>
        <taxon>Rhodobacterales</taxon>
        <taxon>Paracoccaceae</taxon>
        <taxon>Albimonas</taxon>
    </lineage>
</organism>
<dbReference type="InterPro" id="IPR002545">
    <property type="entry name" value="CheW-lke_dom"/>
</dbReference>
<dbReference type="GO" id="GO:0005829">
    <property type="term" value="C:cytosol"/>
    <property type="evidence" value="ECO:0007669"/>
    <property type="project" value="TreeGrafter"/>
</dbReference>
<dbReference type="InterPro" id="IPR039315">
    <property type="entry name" value="CheW"/>
</dbReference>
<name>A0A1I3FKU0_9RHOB</name>
<feature type="compositionally biased region" description="Polar residues" evidence="1">
    <location>
        <begin position="1"/>
        <end position="10"/>
    </location>
</feature>
<dbReference type="PANTHER" id="PTHR22617:SF23">
    <property type="entry name" value="CHEMOTAXIS PROTEIN CHEW"/>
    <property type="match status" value="1"/>
</dbReference>